<dbReference type="Gene3D" id="3.80.10.10">
    <property type="entry name" value="Ribonuclease Inhibitor"/>
    <property type="match status" value="1"/>
</dbReference>
<sequence>MHRALSLQEIVREICAFNAGDLKSLAALARTCRHYHELATQELWKEIESLVPLVKCFPEDSWTVADGELMFTRPLRPKDWQRVLHYSKHVFRIRLRWRKSNCQVHSSALSTLIISRPSAILFPKAHTFIWDQDKLGIEHVGAIIGLLGPHVKHIDISDSDSLQDDCVQRLRDALCLIPRQFPQLEHFGFGKDDDLICRGSPLFPEALLLPRTLSSLTTFRLHQIPTTEDVIYAVASLPNLQTLEITLPFHSTWPAEHTPQAFPSLRRLSLRTAAADYIAFSAIWRFPIVENACLELIDILDQSAVSNIFRCVREQFSATSLRKLEITCADCPDADEALGMESVVRPAHLQHLFVFTALQVLELTMACQYALNDEFYQDVAKSFPRLSTLTIAVCHWCPLDSLPSMAALVPFALHCSLRTLSVPFDGTQELSLEDIRNALPPGRHPSRVTSLEVGYSPLTNPQLVATYLTRLFPALGGKHLIYGSMDSETDGGQERQELWSQADRFLSYFRMVREDERNITTQQLGRTKCTNKGRRKTYANDVNV</sequence>
<keyword evidence="2" id="KW-1185">Reference proteome</keyword>
<dbReference type="SUPFAM" id="SSF52047">
    <property type="entry name" value="RNI-like"/>
    <property type="match status" value="1"/>
</dbReference>
<proteinExistence type="predicted"/>
<dbReference type="STRING" id="139420.A0A371DLP7"/>
<dbReference type="Proteomes" id="UP000256964">
    <property type="component" value="Unassembled WGS sequence"/>
</dbReference>
<dbReference type="AlphaFoldDB" id="A0A371DLP7"/>
<accession>A0A371DLP7</accession>
<dbReference type="InterPro" id="IPR032675">
    <property type="entry name" value="LRR_dom_sf"/>
</dbReference>
<evidence type="ECO:0000313" key="2">
    <source>
        <dbReference type="Proteomes" id="UP000256964"/>
    </source>
</evidence>
<dbReference type="EMBL" id="KZ857387">
    <property type="protein sequence ID" value="RDX53450.1"/>
    <property type="molecule type" value="Genomic_DNA"/>
</dbReference>
<reference evidence="1 2" key="1">
    <citation type="journal article" date="2018" name="Biotechnol. Biofuels">
        <title>Integrative visual omics of the white-rot fungus Polyporus brumalis exposes the biotechnological potential of its oxidative enzymes for delignifying raw plant biomass.</title>
        <authorList>
            <person name="Miyauchi S."/>
            <person name="Rancon A."/>
            <person name="Drula E."/>
            <person name="Hage H."/>
            <person name="Chaduli D."/>
            <person name="Favel A."/>
            <person name="Grisel S."/>
            <person name="Henrissat B."/>
            <person name="Herpoel-Gimbert I."/>
            <person name="Ruiz-Duenas F.J."/>
            <person name="Chevret D."/>
            <person name="Hainaut M."/>
            <person name="Lin J."/>
            <person name="Wang M."/>
            <person name="Pangilinan J."/>
            <person name="Lipzen A."/>
            <person name="Lesage-Meessen L."/>
            <person name="Navarro D."/>
            <person name="Riley R."/>
            <person name="Grigoriev I.V."/>
            <person name="Zhou S."/>
            <person name="Raouche S."/>
            <person name="Rosso M.N."/>
        </authorList>
    </citation>
    <scope>NUCLEOTIDE SEQUENCE [LARGE SCALE GENOMIC DNA]</scope>
    <source>
        <strain evidence="1 2">BRFM 1820</strain>
    </source>
</reference>
<name>A0A371DLP7_9APHY</name>
<gene>
    <name evidence="1" type="ORF">OH76DRAFT_1223204</name>
</gene>
<organism evidence="1 2">
    <name type="scientific">Lentinus brumalis</name>
    <dbReference type="NCBI Taxonomy" id="2498619"/>
    <lineage>
        <taxon>Eukaryota</taxon>
        <taxon>Fungi</taxon>
        <taxon>Dikarya</taxon>
        <taxon>Basidiomycota</taxon>
        <taxon>Agaricomycotina</taxon>
        <taxon>Agaricomycetes</taxon>
        <taxon>Polyporales</taxon>
        <taxon>Polyporaceae</taxon>
        <taxon>Lentinus</taxon>
    </lineage>
</organism>
<protein>
    <recommendedName>
        <fullName evidence="3">F-box domain-containing protein</fullName>
    </recommendedName>
</protein>
<evidence type="ECO:0008006" key="3">
    <source>
        <dbReference type="Google" id="ProtNLM"/>
    </source>
</evidence>
<evidence type="ECO:0000313" key="1">
    <source>
        <dbReference type="EMBL" id="RDX53450.1"/>
    </source>
</evidence>
<dbReference type="OrthoDB" id="2804704at2759"/>